<dbReference type="EMBL" id="JAIZAY010000010">
    <property type="protein sequence ID" value="KAJ8034966.1"/>
    <property type="molecule type" value="Genomic_DNA"/>
</dbReference>
<protein>
    <submittedName>
        <fullName evidence="2">Uncharacterized protein</fullName>
    </submittedName>
</protein>
<sequence length="153" mass="17881">MFINASEDIDELTDTVSECQNFRKDNVVEKKTVTIYPNNKPWITSELKTVFNEIKACFREGDREKLKVVNKKLKREIRKTKDNYKDRIESYFKSNETSKVWKGMESVTGCEQKKINEITVVLVKNICLMNWTSFMLDLMIMIIQPNCGVLLIG</sequence>
<reference evidence="2" key="1">
    <citation type="submission" date="2021-10" db="EMBL/GenBank/DDBJ databases">
        <title>Tropical sea cucumber genome reveals ecological adaptation and Cuvierian tubules defense mechanism.</title>
        <authorList>
            <person name="Chen T."/>
        </authorList>
    </citation>
    <scope>NUCLEOTIDE SEQUENCE</scope>
    <source>
        <strain evidence="2">Nanhai2018</strain>
        <tissue evidence="2">Muscle</tissue>
    </source>
</reference>
<dbReference type="OrthoDB" id="10037236at2759"/>
<comment type="caution">
    <text evidence="2">The sequence shown here is derived from an EMBL/GenBank/DDBJ whole genome shotgun (WGS) entry which is preliminary data.</text>
</comment>
<keyword evidence="3" id="KW-1185">Reference proteome</keyword>
<name>A0A9Q1H782_HOLLE</name>
<evidence type="ECO:0000313" key="2">
    <source>
        <dbReference type="EMBL" id="KAJ8034966.1"/>
    </source>
</evidence>
<evidence type="ECO:0000313" key="3">
    <source>
        <dbReference type="Proteomes" id="UP001152320"/>
    </source>
</evidence>
<dbReference type="PANTHER" id="PTHR47510">
    <property type="entry name" value="REVERSE TRANSCRIPTASE DOMAIN-CONTAINING PROTEIN"/>
    <property type="match status" value="1"/>
</dbReference>
<proteinExistence type="predicted"/>
<gene>
    <name evidence="2" type="ORF">HOLleu_22021</name>
</gene>
<dbReference type="Proteomes" id="UP001152320">
    <property type="component" value="Chromosome 10"/>
</dbReference>
<dbReference type="PANTHER" id="PTHR47510:SF3">
    <property type="entry name" value="ENDO_EXONUCLEASE_PHOSPHATASE DOMAIN-CONTAINING PROTEIN"/>
    <property type="match status" value="1"/>
</dbReference>
<evidence type="ECO:0000256" key="1">
    <source>
        <dbReference type="SAM" id="Coils"/>
    </source>
</evidence>
<feature type="coiled-coil region" evidence="1">
    <location>
        <begin position="63"/>
        <end position="90"/>
    </location>
</feature>
<organism evidence="2 3">
    <name type="scientific">Holothuria leucospilota</name>
    <name type="common">Black long sea cucumber</name>
    <name type="synonym">Mertensiothuria leucospilota</name>
    <dbReference type="NCBI Taxonomy" id="206669"/>
    <lineage>
        <taxon>Eukaryota</taxon>
        <taxon>Metazoa</taxon>
        <taxon>Echinodermata</taxon>
        <taxon>Eleutherozoa</taxon>
        <taxon>Echinozoa</taxon>
        <taxon>Holothuroidea</taxon>
        <taxon>Aspidochirotacea</taxon>
        <taxon>Aspidochirotida</taxon>
        <taxon>Holothuriidae</taxon>
        <taxon>Holothuria</taxon>
    </lineage>
</organism>
<accession>A0A9Q1H782</accession>
<dbReference type="AlphaFoldDB" id="A0A9Q1H782"/>
<keyword evidence="1" id="KW-0175">Coiled coil</keyword>